<sequence length="81" mass="9460">MTYHMMTRNFDSVSRSDYFSTESNFHFTKDSFTKTITNRYTAIVSTNTCNTVQYDIEHVKRVTDSANISNLLIFLIISARF</sequence>
<dbReference type="HOGENOM" id="CLU_2577129_0_0_1"/>
<name>D7MX08_ARALL</name>
<protein>
    <submittedName>
        <fullName evidence="1">Uncharacterized protein</fullName>
    </submittedName>
</protein>
<organism evidence="2">
    <name type="scientific">Arabidopsis lyrata subsp. lyrata</name>
    <name type="common">Lyre-leaved rock-cress</name>
    <dbReference type="NCBI Taxonomy" id="81972"/>
    <lineage>
        <taxon>Eukaryota</taxon>
        <taxon>Viridiplantae</taxon>
        <taxon>Streptophyta</taxon>
        <taxon>Embryophyta</taxon>
        <taxon>Tracheophyta</taxon>
        <taxon>Spermatophyta</taxon>
        <taxon>Magnoliopsida</taxon>
        <taxon>eudicotyledons</taxon>
        <taxon>Gunneridae</taxon>
        <taxon>Pentapetalae</taxon>
        <taxon>rosids</taxon>
        <taxon>malvids</taxon>
        <taxon>Brassicales</taxon>
        <taxon>Brassicaceae</taxon>
        <taxon>Camelineae</taxon>
        <taxon>Arabidopsis</taxon>
    </lineage>
</organism>
<reference evidence="2" key="1">
    <citation type="journal article" date="2011" name="Nat. Genet.">
        <title>The Arabidopsis lyrata genome sequence and the basis of rapid genome size change.</title>
        <authorList>
            <person name="Hu T.T."/>
            <person name="Pattyn P."/>
            <person name="Bakker E.G."/>
            <person name="Cao J."/>
            <person name="Cheng J.-F."/>
            <person name="Clark R.M."/>
            <person name="Fahlgren N."/>
            <person name="Fawcett J.A."/>
            <person name="Grimwood J."/>
            <person name="Gundlach H."/>
            <person name="Haberer G."/>
            <person name="Hollister J.D."/>
            <person name="Ossowski S."/>
            <person name="Ottilar R.P."/>
            <person name="Salamov A.A."/>
            <person name="Schneeberger K."/>
            <person name="Spannagl M."/>
            <person name="Wang X."/>
            <person name="Yang L."/>
            <person name="Nasrallah M.E."/>
            <person name="Bergelson J."/>
            <person name="Carrington J.C."/>
            <person name="Gaut B.S."/>
            <person name="Schmutz J."/>
            <person name="Mayer K.F.X."/>
            <person name="Van de Peer Y."/>
            <person name="Grigoriev I.V."/>
            <person name="Nordborg M."/>
            <person name="Weigel D."/>
            <person name="Guo Y.-L."/>
        </authorList>
    </citation>
    <scope>NUCLEOTIDE SEQUENCE [LARGE SCALE GENOMIC DNA]</scope>
    <source>
        <strain evidence="2">cv. MN47</strain>
    </source>
</reference>
<dbReference type="Gramene" id="scaffold_25200001.1">
    <property type="protein sequence ID" value="scaffold_25200001.1"/>
    <property type="gene ID" value="scaffold_25200001.1"/>
</dbReference>
<gene>
    <name evidence="1" type="ORF">ARALYDRAFT_920407</name>
</gene>
<dbReference type="EMBL" id="GL348897">
    <property type="protein sequence ID" value="EFH38924.1"/>
    <property type="molecule type" value="Genomic_DNA"/>
</dbReference>
<dbReference type="AlphaFoldDB" id="D7MX08"/>
<evidence type="ECO:0000313" key="1">
    <source>
        <dbReference type="EMBL" id="EFH38924.1"/>
    </source>
</evidence>
<dbReference type="Proteomes" id="UP000008694">
    <property type="component" value="Unassembled WGS sequence"/>
</dbReference>
<evidence type="ECO:0000313" key="2">
    <source>
        <dbReference type="Proteomes" id="UP000008694"/>
    </source>
</evidence>
<accession>D7MX08</accession>
<keyword evidence="2" id="KW-1185">Reference proteome</keyword>
<proteinExistence type="predicted"/>